<evidence type="ECO:0000256" key="5">
    <source>
        <dbReference type="ARBA" id="ARBA00022741"/>
    </source>
</evidence>
<dbReference type="Pfam" id="PF02518">
    <property type="entry name" value="HATPase_c"/>
    <property type="match status" value="1"/>
</dbReference>
<dbReference type="GO" id="GO:0005524">
    <property type="term" value="F:ATP binding"/>
    <property type="evidence" value="ECO:0007669"/>
    <property type="project" value="UniProtKB-KW"/>
</dbReference>
<keyword evidence="5" id="KW-0547">Nucleotide-binding</keyword>
<dbReference type="InterPro" id="IPR035965">
    <property type="entry name" value="PAS-like_dom_sf"/>
</dbReference>
<accession>A0A9D2WQH8</accession>
<sequence>MENVCKYHNIFLNTIGGFFQCSPKGHFIMVNPAFAYMLGYDSPEELLNTVTDMGKQLYVNAEDYDICIQQLLKNGSYSFGVNIYRKDGSIAWIYINVRIVRDINGNIEYFEGVAQDSTQSGEIIDHLIKVNEKLNKEIAQRKSIEGKLKLSEARLEALLKLNQMTEESLKEITDFTLEEGIRLTGSSVGYIAFYDEDKKELEMHSWSKSSMKQCAITDKPYIYPIEKTGLWGEAVRQRKPIVTNDYSAPNPFKKGYPKGHVHLLRHMNIPVFDGQRIVMLAGVGNKKEDYDESDVNQLNLLMSGMWRIIQRKRAEETLRKYRDHLEDMVDERTKLLQTTLAKLQLEIAERKQAVVSLKTERQKLYSLLDGLPAIIYLRDSDYNISFSNRYFWDFFDKPKNKRCFEVIHNKQEPCEGCPSDRVLKTKIPETWERMYSNGRIFEVYTYPFQDINASPLVLNLFIDITSRKQFEQEMTRLSRLNLIGQMAAGIAHEIRNPMTTVRGFLQLLGQKDKYRQDKEYFNLMIQELDRANSIITEFLSLAKNRAAGFKKQNLNHIVQSLFPLIQADAMESAKYVTLELNEIPNLLLDEKEIRQLILNLTRNGLEALLSGGHLTIKTYLDDCEVVLSVQDHGRGIPEDVLDKIGTPFFTTKDNGTGLGLATCYSIAIRHNAGINFDTGPGGTTFYVRFKIEDIKKPV</sequence>
<dbReference type="SMART" id="SM00086">
    <property type="entry name" value="PAC"/>
    <property type="match status" value="1"/>
</dbReference>
<dbReference type="CDD" id="cd00130">
    <property type="entry name" value="PAS"/>
    <property type="match status" value="1"/>
</dbReference>
<dbReference type="Pfam" id="PF00512">
    <property type="entry name" value="HisKA"/>
    <property type="match status" value="1"/>
</dbReference>
<keyword evidence="9" id="KW-0175">Coiled coil</keyword>
<dbReference type="PROSITE" id="PS50109">
    <property type="entry name" value="HIS_KIN"/>
    <property type="match status" value="1"/>
</dbReference>
<dbReference type="AlphaFoldDB" id="A0A9D2WQH8"/>
<dbReference type="InterPro" id="IPR036097">
    <property type="entry name" value="HisK_dim/P_sf"/>
</dbReference>
<dbReference type="SMART" id="SM00387">
    <property type="entry name" value="HATPase_c"/>
    <property type="match status" value="1"/>
</dbReference>
<dbReference type="InterPro" id="IPR003661">
    <property type="entry name" value="HisK_dim/P_dom"/>
</dbReference>
<dbReference type="InterPro" id="IPR029016">
    <property type="entry name" value="GAF-like_dom_sf"/>
</dbReference>
<evidence type="ECO:0000313" key="12">
    <source>
        <dbReference type="EMBL" id="KAF1085233.1"/>
    </source>
</evidence>
<dbReference type="Proteomes" id="UP000798488">
    <property type="component" value="Unassembled WGS sequence"/>
</dbReference>
<dbReference type="InterPro" id="IPR000014">
    <property type="entry name" value="PAS"/>
</dbReference>
<evidence type="ECO:0000259" key="11">
    <source>
        <dbReference type="PROSITE" id="PS50113"/>
    </source>
</evidence>
<keyword evidence="3" id="KW-0597">Phosphoprotein</keyword>
<dbReference type="Gene3D" id="3.30.450.40">
    <property type="match status" value="1"/>
</dbReference>
<feature type="domain" description="PAC" evidence="11">
    <location>
        <begin position="77"/>
        <end position="129"/>
    </location>
</feature>
<dbReference type="SMART" id="SM00065">
    <property type="entry name" value="GAF"/>
    <property type="match status" value="1"/>
</dbReference>
<dbReference type="SMART" id="SM00388">
    <property type="entry name" value="HisKA"/>
    <property type="match status" value="1"/>
</dbReference>
<comment type="catalytic activity">
    <reaction evidence="1">
        <text>ATP + protein L-histidine = ADP + protein N-phospho-L-histidine.</text>
        <dbReference type="EC" id="2.7.13.3"/>
    </reaction>
</comment>
<dbReference type="InterPro" id="IPR001610">
    <property type="entry name" value="PAC"/>
</dbReference>
<dbReference type="PROSITE" id="PS50113">
    <property type="entry name" value="PAC"/>
    <property type="match status" value="1"/>
</dbReference>
<dbReference type="PANTHER" id="PTHR43065">
    <property type="entry name" value="SENSOR HISTIDINE KINASE"/>
    <property type="match status" value="1"/>
</dbReference>
<dbReference type="Pfam" id="PF13426">
    <property type="entry name" value="PAS_9"/>
    <property type="match status" value="1"/>
</dbReference>
<gene>
    <name evidence="12" type="primary">kinE_3</name>
    <name evidence="12" type="ORF">SPSYN_01369</name>
</gene>
<keyword evidence="13" id="KW-1185">Reference proteome</keyword>
<keyword evidence="8" id="KW-0902">Two-component regulatory system</keyword>
<dbReference type="NCBIfam" id="TIGR00229">
    <property type="entry name" value="sensory_box"/>
    <property type="match status" value="1"/>
</dbReference>
<evidence type="ECO:0000256" key="8">
    <source>
        <dbReference type="ARBA" id="ARBA00023012"/>
    </source>
</evidence>
<dbReference type="EC" id="2.7.13.3" evidence="2"/>
<keyword evidence="4 12" id="KW-0808">Transferase</keyword>
<feature type="domain" description="Histidine kinase" evidence="10">
    <location>
        <begin position="489"/>
        <end position="693"/>
    </location>
</feature>
<dbReference type="RefSeq" id="WP_161821731.1">
    <property type="nucleotide sequence ID" value="NZ_LSRS01000003.1"/>
</dbReference>
<dbReference type="SUPFAM" id="SSF55874">
    <property type="entry name" value="ATPase domain of HSP90 chaperone/DNA topoisomerase II/histidine kinase"/>
    <property type="match status" value="1"/>
</dbReference>
<dbReference type="EMBL" id="LSRS01000003">
    <property type="protein sequence ID" value="KAF1085233.1"/>
    <property type="molecule type" value="Genomic_DNA"/>
</dbReference>
<dbReference type="InterPro" id="IPR003594">
    <property type="entry name" value="HATPase_dom"/>
</dbReference>
<dbReference type="CDD" id="cd00082">
    <property type="entry name" value="HisKA"/>
    <property type="match status" value="1"/>
</dbReference>
<evidence type="ECO:0000256" key="9">
    <source>
        <dbReference type="SAM" id="Coils"/>
    </source>
</evidence>
<dbReference type="InterPro" id="IPR005467">
    <property type="entry name" value="His_kinase_dom"/>
</dbReference>
<dbReference type="SUPFAM" id="SSF47384">
    <property type="entry name" value="Homodimeric domain of signal transducing histidine kinase"/>
    <property type="match status" value="1"/>
</dbReference>
<dbReference type="PRINTS" id="PR00344">
    <property type="entry name" value="BCTRLSENSOR"/>
</dbReference>
<evidence type="ECO:0000256" key="6">
    <source>
        <dbReference type="ARBA" id="ARBA00022777"/>
    </source>
</evidence>
<evidence type="ECO:0000259" key="10">
    <source>
        <dbReference type="PROSITE" id="PS50109"/>
    </source>
</evidence>
<dbReference type="OrthoDB" id="505470at2"/>
<protein>
    <recommendedName>
        <fullName evidence="2">histidine kinase</fullName>
        <ecNumber evidence="2">2.7.13.3</ecNumber>
    </recommendedName>
</protein>
<dbReference type="InterPro" id="IPR003018">
    <property type="entry name" value="GAF"/>
</dbReference>
<evidence type="ECO:0000256" key="7">
    <source>
        <dbReference type="ARBA" id="ARBA00022840"/>
    </source>
</evidence>
<comment type="caution">
    <text evidence="12">The sequence shown here is derived from an EMBL/GenBank/DDBJ whole genome shotgun (WGS) entry which is preliminary data.</text>
</comment>
<dbReference type="InterPro" id="IPR000700">
    <property type="entry name" value="PAS-assoc_C"/>
</dbReference>
<proteinExistence type="predicted"/>
<reference evidence="12" key="1">
    <citation type="submission" date="2016-02" db="EMBL/GenBank/DDBJ databases">
        <title>Draft Genome Sequence of Sporotomaculum syntrophicum Strain FB, a Syntrophic Benzoate Degrader.</title>
        <authorList>
            <person name="Nobu M.K."/>
            <person name="Narihiro T."/>
            <person name="Qiu Y.-L."/>
            <person name="Ohashi A."/>
            <person name="Liu W.-T."/>
            <person name="Yuji S."/>
        </authorList>
    </citation>
    <scope>NUCLEOTIDE SEQUENCE</scope>
    <source>
        <strain evidence="12">FB</strain>
    </source>
</reference>
<dbReference type="GO" id="GO:0000155">
    <property type="term" value="F:phosphorelay sensor kinase activity"/>
    <property type="evidence" value="ECO:0007669"/>
    <property type="project" value="InterPro"/>
</dbReference>
<evidence type="ECO:0000256" key="3">
    <source>
        <dbReference type="ARBA" id="ARBA00022553"/>
    </source>
</evidence>
<dbReference type="InterPro" id="IPR036890">
    <property type="entry name" value="HATPase_C_sf"/>
</dbReference>
<feature type="coiled-coil region" evidence="9">
    <location>
        <begin position="311"/>
        <end position="360"/>
    </location>
</feature>
<evidence type="ECO:0000256" key="1">
    <source>
        <dbReference type="ARBA" id="ARBA00000085"/>
    </source>
</evidence>
<dbReference type="SUPFAM" id="SSF55781">
    <property type="entry name" value="GAF domain-like"/>
    <property type="match status" value="1"/>
</dbReference>
<evidence type="ECO:0000256" key="4">
    <source>
        <dbReference type="ARBA" id="ARBA00022679"/>
    </source>
</evidence>
<evidence type="ECO:0000313" key="13">
    <source>
        <dbReference type="Proteomes" id="UP000798488"/>
    </source>
</evidence>
<dbReference type="PANTHER" id="PTHR43065:SF46">
    <property type="entry name" value="C4-DICARBOXYLATE TRANSPORT SENSOR PROTEIN DCTB"/>
    <property type="match status" value="1"/>
</dbReference>
<dbReference type="SUPFAM" id="SSF55785">
    <property type="entry name" value="PYP-like sensor domain (PAS domain)"/>
    <property type="match status" value="2"/>
</dbReference>
<dbReference type="Pfam" id="PF13185">
    <property type="entry name" value="GAF_2"/>
    <property type="match status" value="1"/>
</dbReference>
<keyword evidence="6 12" id="KW-0418">Kinase</keyword>
<dbReference type="InterPro" id="IPR004358">
    <property type="entry name" value="Sig_transdc_His_kin-like_C"/>
</dbReference>
<organism evidence="12 13">
    <name type="scientific">Sporotomaculum syntrophicum</name>
    <dbReference type="NCBI Taxonomy" id="182264"/>
    <lineage>
        <taxon>Bacteria</taxon>
        <taxon>Bacillati</taxon>
        <taxon>Bacillota</taxon>
        <taxon>Clostridia</taxon>
        <taxon>Eubacteriales</taxon>
        <taxon>Desulfallaceae</taxon>
        <taxon>Sporotomaculum</taxon>
    </lineage>
</organism>
<dbReference type="Gene3D" id="3.30.450.20">
    <property type="entry name" value="PAS domain"/>
    <property type="match status" value="2"/>
</dbReference>
<keyword evidence="7" id="KW-0067">ATP-binding</keyword>
<dbReference type="Gene3D" id="3.30.565.10">
    <property type="entry name" value="Histidine kinase-like ATPase, C-terminal domain"/>
    <property type="match status" value="1"/>
</dbReference>
<dbReference type="Gene3D" id="1.10.287.130">
    <property type="match status" value="1"/>
</dbReference>
<name>A0A9D2WQH8_9FIRM</name>
<evidence type="ECO:0000256" key="2">
    <source>
        <dbReference type="ARBA" id="ARBA00012438"/>
    </source>
</evidence>